<evidence type="ECO:0000313" key="3">
    <source>
        <dbReference type="EMBL" id="TDT29802.1"/>
    </source>
</evidence>
<keyword evidence="2" id="KW-0472">Membrane</keyword>
<name>A0A4R7IYG1_9ACTN</name>
<keyword evidence="4" id="KW-1185">Reference proteome</keyword>
<comment type="caution">
    <text evidence="3">The sequence shown here is derived from an EMBL/GenBank/DDBJ whole genome shotgun (WGS) entry which is preliminary data.</text>
</comment>
<feature type="region of interest" description="Disordered" evidence="1">
    <location>
        <begin position="296"/>
        <end position="332"/>
    </location>
</feature>
<accession>A0A4R7IYG1</accession>
<dbReference type="Proteomes" id="UP000295371">
    <property type="component" value="Unassembled WGS sequence"/>
</dbReference>
<feature type="transmembrane region" description="Helical" evidence="2">
    <location>
        <begin position="341"/>
        <end position="363"/>
    </location>
</feature>
<dbReference type="AlphaFoldDB" id="A0A4R7IYG1"/>
<proteinExistence type="predicted"/>
<sequence length="367" mass="40365">MNQIIDTTPLERRVTRREARDFRTAMAESGNAGWGSLSVSGNATIAALIGGLTTVAVLLVVGIVWIFNRSPELLLLAAAGVAFGGLIMVAIFAMMNRDRRLSLWKQHLTCVRFAERNGFVYRPETPGPRYPGLIFNLGNGRATEPGIFSDDGPVVACGRYKWETGSGDDSKTHRWQYAAIRLPGTLPHMVLDARSNNRLGTNLPVAYRSDQRVSLGQPLDKHFTAYAPSGYGFDAYYIFTPDLIAYLVDASRAFDLEIVDDWLFVYSRSGLDITAPRTWQQLDWLAQTVGARVGSRSESYRDHRVGEPAMDAPGLTPRPAPTGPPPQVAPRGRRLRTGVKWTAIAGGILYGIYLLISLIAKIAEWVG</sequence>
<keyword evidence="2" id="KW-1133">Transmembrane helix</keyword>
<feature type="transmembrane region" description="Helical" evidence="2">
    <location>
        <begin position="73"/>
        <end position="95"/>
    </location>
</feature>
<protein>
    <submittedName>
        <fullName evidence="3">Uncharacterized protein</fullName>
    </submittedName>
</protein>
<gene>
    <name evidence="3" type="ORF">CLV29_2819</name>
</gene>
<dbReference type="RefSeq" id="WP_133755740.1">
    <property type="nucleotide sequence ID" value="NZ_SOAW01000003.1"/>
</dbReference>
<dbReference type="OrthoDB" id="3727515at2"/>
<dbReference type="EMBL" id="SOAW01000003">
    <property type="protein sequence ID" value="TDT29802.1"/>
    <property type="molecule type" value="Genomic_DNA"/>
</dbReference>
<evidence type="ECO:0000313" key="4">
    <source>
        <dbReference type="Proteomes" id="UP000295371"/>
    </source>
</evidence>
<organism evidence="3 4">
    <name type="scientific">Naumannella halotolerans</name>
    <dbReference type="NCBI Taxonomy" id="993414"/>
    <lineage>
        <taxon>Bacteria</taxon>
        <taxon>Bacillati</taxon>
        <taxon>Actinomycetota</taxon>
        <taxon>Actinomycetes</taxon>
        <taxon>Propionibacteriales</taxon>
        <taxon>Propionibacteriaceae</taxon>
        <taxon>Naumannella</taxon>
    </lineage>
</organism>
<reference evidence="3 4" key="1">
    <citation type="submission" date="2019-03" db="EMBL/GenBank/DDBJ databases">
        <title>Genomic Encyclopedia of Archaeal and Bacterial Type Strains, Phase II (KMG-II): from individual species to whole genera.</title>
        <authorList>
            <person name="Goeker M."/>
        </authorList>
    </citation>
    <scope>NUCLEOTIDE SEQUENCE [LARGE SCALE GENOMIC DNA]</scope>
    <source>
        <strain evidence="3 4">DSM 24323</strain>
    </source>
</reference>
<keyword evidence="2" id="KW-0812">Transmembrane</keyword>
<feature type="compositionally biased region" description="Pro residues" evidence="1">
    <location>
        <begin position="316"/>
        <end position="328"/>
    </location>
</feature>
<evidence type="ECO:0000256" key="2">
    <source>
        <dbReference type="SAM" id="Phobius"/>
    </source>
</evidence>
<feature type="transmembrane region" description="Helical" evidence="2">
    <location>
        <begin position="45"/>
        <end position="67"/>
    </location>
</feature>
<evidence type="ECO:0000256" key="1">
    <source>
        <dbReference type="SAM" id="MobiDB-lite"/>
    </source>
</evidence>